<dbReference type="SUPFAM" id="SSF51182">
    <property type="entry name" value="RmlC-like cupins"/>
    <property type="match status" value="2"/>
</dbReference>
<dbReference type="InterPro" id="IPR014710">
    <property type="entry name" value="RmlC-like_jellyroll"/>
</dbReference>
<sequence>MSDRPRLIHLKADGPDGAGLTPLELDQADFQSPLPTQHWHVYFEDPAIGLTVGVWDTTTMQEAFGPYPGDEFVWVLDGSFAMIDGDGNATPAGAGDCVAFRNGAPMSWKQDGYLKKFFITLFDPNAATPRIETSDDAVIIVDPDADLTVCSAPGDPTEREYVAFTNDAGTMTVGLWASDAADYGMSAFTVHEFVRVLEGDATITEADGTVHTVAAGDCFFIPKGCECHWEVPHYIKKYYAQVDVNRENG</sequence>
<dbReference type="InterPro" id="IPR008579">
    <property type="entry name" value="UGlyAH_Cupin_dom"/>
</dbReference>
<protein>
    <submittedName>
        <fullName evidence="2">DUF861 domain-containing protein</fullName>
    </submittedName>
</protein>
<organism evidence="2 3">
    <name type="scientific">Sulfitobacter aestuariivivens</name>
    <dbReference type="NCBI Taxonomy" id="2766981"/>
    <lineage>
        <taxon>Bacteria</taxon>
        <taxon>Pseudomonadati</taxon>
        <taxon>Pseudomonadota</taxon>
        <taxon>Alphaproteobacteria</taxon>
        <taxon>Rhodobacterales</taxon>
        <taxon>Roseobacteraceae</taxon>
        <taxon>Sulfitobacter</taxon>
    </lineage>
</organism>
<proteinExistence type="predicted"/>
<evidence type="ECO:0000313" key="2">
    <source>
        <dbReference type="EMBL" id="MBD3666145.1"/>
    </source>
</evidence>
<comment type="caution">
    <text evidence="2">The sequence shown here is derived from an EMBL/GenBank/DDBJ whole genome shotgun (WGS) entry which is preliminary data.</text>
</comment>
<gene>
    <name evidence="2" type="ORF">H9Q16_19570</name>
</gene>
<dbReference type="Gene3D" id="2.60.120.10">
    <property type="entry name" value="Jelly Rolls"/>
    <property type="match status" value="2"/>
</dbReference>
<dbReference type="Proteomes" id="UP000635142">
    <property type="component" value="Unassembled WGS sequence"/>
</dbReference>
<evidence type="ECO:0000259" key="1">
    <source>
        <dbReference type="Pfam" id="PF05899"/>
    </source>
</evidence>
<dbReference type="PANTHER" id="PTHR40943:SF1">
    <property type="entry name" value="CYTOPLASMIC PROTEIN"/>
    <property type="match status" value="1"/>
</dbReference>
<evidence type="ECO:0000313" key="3">
    <source>
        <dbReference type="Proteomes" id="UP000635142"/>
    </source>
</evidence>
<dbReference type="RefSeq" id="WP_191077178.1">
    <property type="nucleotide sequence ID" value="NZ_JACTAG010000004.1"/>
</dbReference>
<feature type="domain" description="(S)-ureidoglycine aminohydrolase cupin" evidence="1">
    <location>
        <begin position="168"/>
        <end position="239"/>
    </location>
</feature>
<dbReference type="PANTHER" id="PTHR40943">
    <property type="entry name" value="CYTOPLASMIC PROTEIN-RELATED"/>
    <property type="match status" value="1"/>
</dbReference>
<dbReference type="Pfam" id="PF05899">
    <property type="entry name" value="Cupin_3"/>
    <property type="match status" value="1"/>
</dbReference>
<dbReference type="AlphaFoldDB" id="A0A927HID3"/>
<name>A0A927HID3_9RHOB</name>
<keyword evidence="3" id="KW-1185">Reference proteome</keyword>
<dbReference type="InterPro" id="IPR011051">
    <property type="entry name" value="RmlC_Cupin_sf"/>
</dbReference>
<accession>A0A927HID3</accession>
<reference evidence="2" key="1">
    <citation type="submission" date="2020-08" db="EMBL/GenBank/DDBJ databases">
        <title>Sulfitobacter aestuariivivens sp. nov., isolated from a tidal flat.</title>
        <authorList>
            <person name="Park S."/>
            <person name="Yoon J.-H."/>
        </authorList>
    </citation>
    <scope>NUCLEOTIDE SEQUENCE</scope>
    <source>
        <strain evidence="2">TSTF-M16</strain>
    </source>
</reference>
<dbReference type="EMBL" id="JACTAG010000004">
    <property type="protein sequence ID" value="MBD3666145.1"/>
    <property type="molecule type" value="Genomic_DNA"/>
</dbReference>